<dbReference type="PANTHER" id="PTHR42923">
    <property type="entry name" value="PROTOPORPHYRINOGEN OXIDASE"/>
    <property type="match status" value="1"/>
</dbReference>
<gene>
    <name evidence="1" type="ORF">A8145_26465</name>
</gene>
<reference evidence="1 2" key="1">
    <citation type="submission" date="2016-05" db="EMBL/GenBank/DDBJ databases">
        <authorList>
            <person name="Ramsay J.P."/>
        </authorList>
    </citation>
    <scope>NUCLEOTIDE SEQUENCE [LARGE SCALE GENOMIC DNA]</scope>
    <source>
        <strain evidence="1 2">NZP2042</strain>
    </source>
</reference>
<dbReference type="Gene3D" id="1.10.405.20">
    <property type="match status" value="1"/>
</dbReference>
<dbReference type="GO" id="GO:0016491">
    <property type="term" value="F:oxidoreductase activity"/>
    <property type="evidence" value="ECO:0007669"/>
    <property type="project" value="InterPro"/>
</dbReference>
<evidence type="ECO:0000313" key="2">
    <source>
        <dbReference type="Proteomes" id="UP000093737"/>
    </source>
</evidence>
<dbReference type="SUPFAM" id="SSF51905">
    <property type="entry name" value="FAD/NAD(P)-binding domain"/>
    <property type="match status" value="1"/>
</dbReference>
<accession>A0A6M7U260</accession>
<organism evidence="1 2">
    <name type="scientific">Rhizobium loti</name>
    <name type="common">Mesorhizobium loti</name>
    <dbReference type="NCBI Taxonomy" id="381"/>
    <lineage>
        <taxon>Bacteria</taxon>
        <taxon>Pseudomonadati</taxon>
        <taxon>Pseudomonadota</taxon>
        <taxon>Alphaproteobacteria</taxon>
        <taxon>Hyphomicrobiales</taxon>
        <taxon>Phyllobacteriaceae</taxon>
        <taxon>Mesorhizobium</taxon>
    </lineage>
</organism>
<name>A0A6M7U260_RHILI</name>
<dbReference type="InterPro" id="IPR002937">
    <property type="entry name" value="Amino_oxidase"/>
</dbReference>
<dbReference type="Pfam" id="PF01593">
    <property type="entry name" value="Amino_oxidase"/>
    <property type="match status" value="1"/>
</dbReference>
<proteinExistence type="predicted"/>
<dbReference type="InterPro" id="IPR036188">
    <property type="entry name" value="FAD/NAD-bd_sf"/>
</dbReference>
<dbReference type="PANTHER" id="PTHR42923:SF17">
    <property type="entry name" value="AMINE OXIDASE DOMAIN-CONTAINING PROTEIN"/>
    <property type="match status" value="1"/>
</dbReference>
<sequence length="448" mass="49496">MNIVPIHRGGSNGRKKIAVIGSGISGAAAAWALHPSAEIILYEASHRAGGHTATVDIDYDSTPISVDTGFIVYNELAYPDLSAMFSHLGVATHESDMGFSLSLDGGKLEWCGSTLRTIFAQKRNVFSPGFLWMLREILRFNKACIAERDNGTLGDVSIGDYLRTRGFSAGFRDNYLIPMAAAIWSTPRAKMLDYPAASFISFFENHRLIDNDTRPMWRTVSGGSRNYLQKLLAPLGSALRLSSPVKTMVRDAFGITVWAGDDAPERFDNVIIASHSDQALAMLGDASSVEERILSAISYRPNRVVLHRDPRLMPKRRAAWAAWNYLRCSCDRDEPEVSVTYWMNRLQGIDAAKPLFVSLNPVVEPRPELVFGEWMFDHPQYDARALSAQARLDDIQGARGTYFAGAWTGHGFHEDGLRSGLDAAIALGADVPWRRRETALSKALLTAE</sequence>
<dbReference type="InterPro" id="IPR050464">
    <property type="entry name" value="Zeta_carotene_desat/Oxidored"/>
</dbReference>
<comment type="caution">
    <text evidence="1">The sequence shown here is derived from an EMBL/GenBank/DDBJ whole genome shotgun (WGS) entry which is preliminary data.</text>
</comment>
<dbReference type="RefSeq" id="WP_056578314.1">
    <property type="nucleotide sequence ID" value="NZ_CP033334.1"/>
</dbReference>
<dbReference type="Gene3D" id="3.50.50.60">
    <property type="entry name" value="FAD/NAD(P)-binding domain"/>
    <property type="match status" value="1"/>
</dbReference>
<dbReference type="AlphaFoldDB" id="A0A6M7U260"/>
<dbReference type="EMBL" id="LYTK01000024">
    <property type="protein sequence ID" value="OBQ58354.1"/>
    <property type="molecule type" value="Genomic_DNA"/>
</dbReference>
<dbReference type="Gene3D" id="3.30.70.1990">
    <property type="match status" value="1"/>
</dbReference>
<protein>
    <submittedName>
        <fullName evidence="1">NAD/FAD-binding protein</fullName>
    </submittedName>
</protein>
<dbReference type="Proteomes" id="UP000093737">
    <property type="component" value="Unassembled WGS sequence"/>
</dbReference>
<evidence type="ECO:0000313" key="1">
    <source>
        <dbReference type="EMBL" id="OBQ58354.1"/>
    </source>
</evidence>